<dbReference type="Gene3D" id="3.30.70.3250">
    <property type="entry name" value="Ribonuclease P, Pop5 subunit"/>
    <property type="match status" value="1"/>
</dbReference>
<dbReference type="PANTHER" id="PTHR15441">
    <property type="entry name" value="RIBONUCLEASE P PROTEIN SUBUNIT P14"/>
    <property type="match status" value="1"/>
</dbReference>
<dbReference type="PANTHER" id="PTHR15441:SF1">
    <property type="entry name" value="RIBONUCLEASE P PROTEIN SUBUNIT P14"/>
    <property type="match status" value="1"/>
</dbReference>
<dbReference type="GO" id="GO:0033204">
    <property type="term" value="F:ribonuclease P RNA binding"/>
    <property type="evidence" value="ECO:0007669"/>
    <property type="project" value="TreeGrafter"/>
</dbReference>
<proteinExistence type="inferred from homology"/>
<dbReference type="SUPFAM" id="SSF160350">
    <property type="entry name" value="Rnp2-like"/>
    <property type="match status" value="1"/>
</dbReference>
<dbReference type="AlphaFoldDB" id="A0A1L8ECI3"/>
<name>A0A1L8ECI3_HAEIR</name>
<dbReference type="Pfam" id="PF01900">
    <property type="entry name" value="RNase_P_Rpp14"/>
    <property type="match status" value="1"/>
</dbReference>
<organism evidence="3">
    <name type="scientific">Haematobia irritans</name>
    <name type="common">Horn fly</name>
    <name type="synonym">Conops irritans</name>
    <dbReference type="NCBI Taxonomy" id="7368"/>
    <lineage>
        <taxon>Eukaryota</taxon>
        <taxon>Metazoa</taxon>
        <taxon>Ecdysozoa</taxon>
        <taxon>Arthropoda</taxon>
        <taxon>Hexapoda</taxon>
        <taxon>Insecta</taxon>
        <taxon>Pterygota</taxon>
        <taxon>Neoptera</taxon>
        <taxon>Endopterygota</taxon>
        <taxon>Diptera</taxon>
        <taxon>Brachycera</taxon>
        <taxon>Muscomorpha</taxon>
        <taxon>Muscoidea</taxon>
        <taxon>Muscidae</taxon>
        <taxon>Haematobia</taxon>
    </lineage>
</organism>
<dbReference type="GO" id="GO:0001682">
    <property type="term" value="P:tRNA 5'-leader removal"/>
    <property type="evidence" value="ECO:0007669"/>
    <property type="project" value="InterPro"/>
</dbReference>
<dbReference type="EMBL" id="GFDG01002382">
    <property type="protein sequence ID" value="JAV16417.1"/>
    <property type="molecule type" value="Transcribed_RNA"/>
</dbReference>
<reference evidence="3" key="1">
    <citation type="submission" date="2017-01" db="EMBL/GenBank/DDBJ databases">
        <title>An insight into the sialome and mialome of the horn fly, Haematobia irritans.</title>
        <authorList>
            <person name="Breijo M."/>
            <person name="Boiani M."/>
            <person name="Ures X."/>
            <person name="Rocha S."/>
            <person name="Sequeira M."/>
            <person name="Ribeiro J.M."/>
        </authorList>
    </citation>
    <scope>NUCLEOTIDE SEQUENCE</scope>
</reference>
<evidence type="ECO:0000256" key="1">
    <source>
        <dbReference type="ARBA" id="ARBA00010800"/>
    </source>
</evidence>
<dbReference type="InterPro" id="IPR038085">
    <property type="entry name" value="Rnp2-like_sf"/>
</dbReference>
<comment type="similarity">
    <text evidence="1">Belongs to the eukaryotic/archaeal RNase P protein component 2 family.</text>
</comment>
<evidence type="ECO:0000313" key="3">
    <source>
        <dbReference type="EMBL" id="JAV16417.1"/>
    </source>
</evidence>
<dbReference type="GO" id="GO:0030681">
    <property type="term" value="C:multimeric ribonuclease P complex"/>
    <property type="evidence" value="ECO:0007669"/>
    <property type="project" value="TreeGrafter"/>
</dbReference>
<keyword evidence="2" id="KW-0819">tRNA processing</keyword>
<accession>A0A1L8ECI3</accession>
<evidence type="ECO:0000256" key="2">
    <source>
        <dbReference type="ARBA" id="ARBA00022694"/>
    </source>
</evidence>
<dbReference type="GO" id="GO:0005730">
    <property type="term" value="C:nucleolus"/>
    <property type="evidence" value="ECO:0007669"/>
    <property type="project" value="TreeGrafter"/>
</dbReference>
<dbReference type="InterPro" id="IPR002759">
    <property type="entry name" value="Pop5/Rpp14/Rnp2-like"/>
</dbReference>
<protein>
    <submittedName>
        <fullName evidence="3">Uncharacterized protein</fullName>
    </submittedName>
</protein>
<sequence>MNNFVYLDVELKLQEETSAVLTSAYFQGSIESSLCEFFGEICGQTELELVNFNTTLKRGIFKVPKEFCAKTRAAITLIGRYQDIPCHFAVLKVSDKPVSLLL</sequence>